<name>A0A7S3H1U1_9STRA</name>
<keyword evidence="1" id="KW-1133">Transmembrane helix</keyword>
<dbReference type="EMBL" id="HBIC01023319">
    <property type="protein sequence ID" value="CAE0282820.1"/>
    <property type="molecule type" value="Transcribed_RNA"/>
</dbReference>
<keyword evidence="1" id="KW-0472">Membrane</keyword>
<evidence type="ECO:0000256" key="1">
    <source>
        <dbReference type="SAM" id="Phobius"/>
    </source>
</evidence>
<reference evidence="2" key="1">
    <citation type="submission" date="2021-01" db="EMBL/GenBank/DDBJ databases">
        <authorList>
            <person name="Corre E."/>
            <person name="Pelletier E."/>
            <person name="Niang G."/>
            <person name="Scheremetjew M."/>
            <person name="Finn R."/>
            <person name="Kale V."/>
            <person name="Holt S."/>
            <person name="Cochrane G."/>
            <person name="Meng A."/>
            <person name="Brown T."/>
            <person name="Cohen L."/>
        </authorList>
    </citation>
    <scope>NUCLEOTIDE SEQUENCE</scope>
    <source>
        <strain evidence="2">CCAP 955/1</strain>
    </source>
</reference>
<feature type="transmembrane region" description="Helical" evidence="1">
    <location>
        <begin position="6"/>
        <end position="28"/>
    </location>
</feature>
<dbReference type="AlphaFoldDB" id="A0A7S3H1U1"/>
<organism evidence="2">
    <name type="scientific">Spumella elongata</name>
    <dbReference type="NCBI Taxonomy" id="89044"/>
    <lineage>
        <taxon>Eukaryota</taxon>
        <taxon>Sar</taxon>
        <taxon>Stramenopiles</taxon>
        <taxon>Ochrophyta</taxon>
        <taxon>Chrysophyceae</taxon>
        <taxon>Chromulinales</taxon>
        <taxon>Chromulinaceae</taxon>
        <taxon>Spumella</taxon>
    </lineage>
</organism>
<keyword evidence="1" id="KW-0812">Transmembrane</keyword>
<gene>
    <name evidence="2" type="ORF">SELO1098_LOCUS11654</name>
</gene>
<protein>
    <submittedName>
        <fullName evidence="2">Uncharacterized protein</fullName>
    </submittedName>
</protein>
<sequence length="171" mass="19645">MPNPHFEIIIPIVAVATVAFIVIIVVVWRGRFGKKDDVLPQLGLDGVMPTETRRRRSGNIPPHAQADIERAQKFRERARTVAMGKPKFKTRVKGRSGSFKHLELNYNNLENHQFGDKVITFRRISEDRTSAYSVTDIENNSGAIVDEEQSFSSYDYRRIIEQVKEDEEQKS</sequence>
<accession>A0A7S3H1U1</accession>
<proteinExistence type="predicted"/>
<evidence type="ECO:0000313" key="2">
    <source>
        <dbReference type="EMBL" id="CAE0282820.1"/>
    </source>
</evidence>